<feature type="domain" description="Carboxylesterase type B" evidence="1">
    <location>
        <begin position="13"/>
        <end position="66"/>
    </location>
</feature>
<reference evidence="2" key="1">
    <citation type="submission" date="2021-01" db="EMBL/GenBank/DDBJ databases">
        <title>Genome sequence of Phenylobacterium sp. 20VBR1 isolated from a valley glaceir, Ny-Alesund, Svalbard.</title>
        <authorList>
            <person name="Thomas F.A."/>
            <person name="Krishnan K.P."/>
            <person name="Sinha R.K."/>
        </authorList>
    </citation>
    <scope>NUCLEOTIDE SEQUENCE</scope>
    <source>
        <strain evidence="2">20VBR1</strain>
    </source>
</reference>
<dbReference type="EMBL" id="CP068570">
    <property type="protein sequence ID" value="QQZ51949.1"/>
    <property type="molecule type" value="Genomic_DNA"/>
</dbReference>
<protein>
    <submittedName>
        <fullName evidence="2">Carboxylesterase family protein</fullName>
    </submittedName>
</protein>
<sequence>MGARQYRNVRRRPSNVTIFGESGGGWKVSLLLAMPGAKGLFHKAIIQSGPGLRGATKADAAKIAQSYLDVLGSRTRRAWRRWTPRP</sequence>
<dbReference type="PANTHER" id="PTHR11559">
    <property type="entry name" value="CARBOXYLESTERASE"/>
    <property type="match status" value="1"/>
</dbReference>
<evidence type="ECO:0000313" key="2">
    <source>
        <dbReference type="EMBL" id="QQZ51949.1"/>
    </source>
</evidence>
<evidence type="ECO:0000259" key="1">
    <source>
        <dbReference type="Pfam" id="PF00135"/>
    </source>
</evidence>
<dbReference type="Pfam" id="PF00135">
    <property type="entry name" value="COesterase"/>
    <property type="match status" value="1"/>
</dbReference>
<gene>
    <name evidence="2" type="ORF">JKL49_09495</name>
</gene>
<organism evidence="2">
    <name type="scientific">Phenylobacterium glaciei</name>
    <dbReference type="NCBI Taxonomy" id="2803784"/>
    <lineage>
        <taxon>Bacteria</taxon>
        <taxon>Pseudomonadati</taxon>
        <taxon>Pseudomonadota</taxon>
        <taxon>Alphaproteobacteria</taxon>
        <taxon>Caulobacterales</taxon>
        <taxon>Caulobacteraceae</taxon>
        <taxon>Phenylobacterium</taxon>
    </lineage>
</organism>
<dbReference type="SUPFAM" id="SSF53474">
    <property type="entry name" value="alpha/beta-Hydrolases"/>
    <property type="match status" value="1"/>
</dbReference>
<proteinExistence type="predicted"/>
<dbReference type="AlphaFoldDB" id="A0A974S9Z0"/>
<accession>A0A974S9Z0</accession>
<dbReference type="InterPro" id="IPR050309">
    <property type="entry name" value="Type-B_Carboxylest/Lipase"/>
</dbReference>
<dbReference type="InterPro" id="IPR002018">
    <property type="entry name" value="CarbesteraseB"/>
</dbReference>
<dbReference type="InterPro" id="IPR029058">
    <property type="entry name" value="AB_hydrolase_fold"/>
</dbReference>
<name>A0A974S9Z0_9CAUL</name>
<dbReference type="Gene3D" id="3.40.50.1820">
    <property type="entry name" value="alpha/beta hydrolase"/>
    <property type="match status" value="1"/>
</dbReference>